<dbReference type="Pfam" id="PF20159">
    <property type="entry name" value="YidB"/>
    <property type="match status" value="1"/>
</dbReference>
<dbReference type="KEGG" id="mmes:MMSR116_20355"/>
<dbReference type="EMBL" id="CP043538">
    <property type="protein sequence ID" value="QGY03990.1"/>
    <property type="molecule type" value="Genomic_DNA"/>
</dbReference>
<sequence>MGLLDGARNLIGDVAAAAERALDGAGSGKLALALAKFYPGGLAAFLGRLRETGHGDAVGSWLAAGGRPDSRQTVPASAIAACLPDGVTERLAYDLGVPEGRVATVLSEFLPAAVADQSEDGKLKPQPNFSTQVGA</sequence>
<evidence type="ECO:0000313" key="1">
    <source>
        <dbReference type="EMBL" id="QGY03990.1"/>
    </source>
</evidence>
<evidence type="ECO:0008006" key="3">
    <source>
        <dbReference type="Google" id="ProtNLM"/>
    </source>
</evidence>
<dbReference type="AlphaFoldDB" id="A0A6B9FN32"/>
<accession>A0A6B9FN32</accession>
<dbReference type="SUPFAM" id="SSF140804">
    <property type="entry name" value="YidB-like"/>
    <property type="match status" value="1"/>
</dbReference>
<organism evidence="1 2">
    <name type="scientific">Methylobacterium mesophilicum SR1.6/6</name>
    <dbReference type="NCBI Taxonomy" id="908290"/>
    <lineage>
        <taxon>Bacteria</taxon>
        <taxon>Pseudomonadati</taxon>
        <taxon>Pseudomonadota</taxon>
        <taxon>Alphaproteobacteria</taxon>
        <taxon>Hyphomicrobiales</taxon>
        <taxon>Methylobacteriaceae</taxon>
        <taxon>Methylobacterium</taxon>
    </lineage>
</organism>
<dbReference type="Gene3D" id="1.10.10.690">
    <property type="entry name" value="YidB-like"/>
    <property type="match status" value="1"/>
</dbReference>
<reference evidence="1 2" key="1">
    <citation type="journal article" date="2012" name="Genet. Mol. Biol.">
        <title>Analysis of 16S rRNA and mxaF genes revealing insights into Methylobacterium niche-specific plant association.</title>
        <authorList>
            <person name="Dourado M.N."/>
            <person name="Andreote F.D."/>
            <person name="Dini-Andreote F."/>
            <person name="Conti R."/>
            <person name="Araujo J.M."/>
            <person name="Araujo W.L."/>
        </authorList>
    </citation>
    <scope>NUCLEOTIDE SEQUENCE [LARGE SCALE GENOMIC DNA]</scope>
    <source>
        <strain evidence="1 2">SR1.6/6</strain>
    </source>
</reference>
<dbReference type="InterPro" id="IPR045372">
    <property type="entry name" value="YidB"/>
</dbReference>
<proteinExistence type="predicted"/>
<dbReference type="InterPro" id="IPR027405">
    <property type="entry name" value="YidB-like"/>
</dbReference>
<name>A0A6B9FN32_9HYPH</name>
<reference evidence="1 2" key="2">
    <citation type="journal article" date="2013" name="Genome Announc.">
        <title>Draft Genome Sequence of Methylobacterium mesophilicum Strain SR1.6/6, Isolated from Citrus sinensis.</title>
        <authorList>
            <person name="Marinho Almeida D."/>
            <person name="Dini-Andreote F."/>
            <person name="Camargo Neves A.A."/>
            <person name="Juca Ramos R.T."/>
            <person name="Andreote F.D."/>
            <person name="Carneiro A.R."/>
            <person name="Oliveira de Souza Lima A."/>
            <person name="Caracciolo Gomes de Sa P.H."/>
            <person name="Ribeiro Barbosa M.S."/>
            <person name="Araujo W.L."/>
            <person name="Silva A."/>
        </authorList>
    </citation>
    <scope>NUCLEOTIDE SEQUENCE [LARGE SCALE GENOMIC DNA]</scope>
    <source>
        <strain evidence="1 2">SR1.6/6</strain>
    </source>
</reference>
<dbReference type="Proteomes" id="UP000012488">
    <property type="component" value="Chromosome"/>
</dbReference>
<gene>
    <name evidence="1" type="ORF">MMSR116_20355</name>
</gene>
<protein>
    <recommendedName>
        <fullName evidence="3">DUF937 domain-containing protein</fullName>
    </recommendedName>
</protein>
<evidence type="ECO:0000313" key="2">
    <source>
        <dbReference type="Proteomes" id="UP000012488"/>
    </source>
</evidence>
<dbReference type="OrthoDB" id="4235777at2"/>